<dbReference type="VEuPathDB" id="FungiDB:H310_02102"/>
<keyword evidence="2" id="KW-0808">Transferase</keyword>
<dbReference type="SMART" id="SM00220">
    <property type="entry name" value="S_TKc"/>
    <property type="match status" value="1"/>
</dbReference>
<dbReference type="Pfam" id="PF00069">
    <property type="entry name" value="Pkinase"/>
    <property type="match status" value="1"/>
</dbReference>
<evidence type="ECO:0000256" key="5">
    <source>
        <dbReference type="ARBA" id="ARBA00022840"/>
    </source>
</evidence>
<accession>A0A024UP52</accession>
<evidence type="ECO:0000256" key="8">
    <source>
        <dbReference type="SAM" id="MobiDB-lite"/>
    </source>
</evidence>
<evidence type="ECO:0000256" key="6">
    <source>
        <dbReference type="PROSITE-ProRule" id="PRU10141"/>
    </source>
</evidence>
<dbReference type="GO" id="GO:0004674">
    <property type="term" value="F:protein serine/threonine kinase activity"/>
    <property type="evidence" value="ECO:0007669"/>
    <property type="project" value="UniProtKB-KW"/>
</dbReference>
<dbReference type="Gene3D" id="1.10.510.10">
    <property type="entry name" value="Transferase(Phosphotransferase) domain 1"/>
    <property type="match status" value="1"/>
</dbReference>
<evidence type="ECO:0000256" key="3">
    <source>
        <dbReference type="ARBA" id="ARBA00022741"/>
    </source>
</evidence>
<dbReference type="PROSITE" id="PS50011">
    <property type="entry name" value="PROTEIN_KINASE_DOM"/>
    <property type="match status" value="1"/>
</dbReference>
<dbReference type="GeneID" id="20079152"/>
<dbReference type="InterPro" id="IPR011009">
    <property type="entry name" value="Kinase-like_dom_sf"/>
</dbReference>
<dbReference type="PROSITE" id="PS00108">
    <property type="entry name" value="PROTEIN_KINASE_ST"/>
    <property type="match status" value="1"/>
</dbReference>
<dbReference type="OrthoDB" id="9332038at2759"/>
<dbReference type="STRING" id="157072.A0A024UP52"/>
<dbReference type="AlphaFoldDB" id="A0A024UP52"/>
<evidence type="ECO:0000256" key="7">
    <source>
        <dbReference type="RuleBase" id="RU000304"/>
    </source>
</evidence>
<dbReference type="RefSeq" id="XP_008863725.1">
    <property type="nucleotide sequence ID" value="XM_008865503.1"/>
</dbReference>
<dbReference type="eggNOG" id="KOG0671">
    <property type="taxonomic scope" value="Eukaryota"/>
</dbReference>
<dbReference type="InterPro" id="IPR017441">
    <property type="entry name" value="Protein_kinase_ATP_BS"/>
</dbReference>
<evidence type="ECO:0000256" key="1">
    <source>
        <dbReference type="ARBA" id="ARBA00022527"/>
    </source>
</evidence>
<evidence type="ECO:0000256" key="2">
    <source>
        <dbReference type="ARBA" id="ARBA00022679"/>
    </source>
</evidence>
<comment type="similarity">
    <text evidence="7">Belongs to the protein kinase superfamily.</text>
</comment>
<dbReference type="PANTHER" id="PTHR24058:SF130">
    <property type="entry name" value="SERINE_THREONINE PROTEIN KINASES-RELATED"/>
    <property type="match status" value="1"/>
</dbReference>
<dbReference type="GO" id="GO:0005524">
    <property type="term" value="F:ATP binding"/>
    <property type="evidence" value="ECO:0007669"/>
    <property type="project" value="UniProtKB-UniRule"/>
</dbReference>
<proteinExistence type="inferred from homology"/>
<feature type="domain" description="Protein kinase" evidence="9">
    <location>
        <begin position="22"/>
        <end position="332"/>
    </location>
</feature>
<dbReference type="SUPFAM" id="SSF56112">
    <property type="entry name" value="Protein kinase-like (PK-like)"/>
    <property type="match status" value="1"/>
</dbReference>
<dbReference type="Gene3D" id="3.30.200.20">
    <property type="entry name" value="Phosphorylase Kinase, domain 1"/>
    <property type="match status" value="1"/>
</dbReference>
<feature type="region of interest" description="Disordered" evidence="8">
    <location>
        <begin position="351"/>
        <end position="371"/>
    </location>
</feature>
<protein>
    <submittedName>
        <fullName evidence="10">CMGC protein kinase</fullName>
    </submittedName>
</protein>
<reference evidence="10" key="1">
    <citation type="submission" date="2013-12" db="EMBL/GenBank/DDBJ databases">
        <title>The Genome Sequence of Aphanomyces invadans NJM9701.</title>
        <authorList>
            <consortium name="The Broad Institute Genomics Platform"/>
            <person name="Russ C."/>
            <person name="Tyler B."/>
            <person name="van West P."/>
            <person name="Dieguez-Uribeondo J."/>
            <person name="Young S.K."/>
            <person name="Zeng Q."/>
            <person name="Gargeya S."/>
            <person name="Fitzgerald M."/>
            <person name="Abouelleil A."/>
            <person name="Alvarado L."/>
            <person name="Chapman S.B."/>
            <person name="Gainer-Dewar J."/>
            <person name="Goldberg J."/>
            <person name="Griggs A."/>
            <person name="Gujja S."/>
            <person name="Hansen M."/>
            <person name="Howarth C."/>
            <person name="Imamovic A."/>
            <person name="Ireland A."/>
            <person name="Larimer J."/>
            <person name="McCowan C."/>
            <person name="Murphy C."/>
            <person name="Pearson M."/>
            <person name="Poon T.W."/>
            <person name="Priest M."/>
            <person name="Roberts A."/>
            <person name="Saif S."/>
            <person name="Shea T."/>
            <person name="Sykes S."/>
            <person name="Wortman J."/>
            <person name="Nusbaum C."/>
            <person name="Birren B."/>
        </authorList>
    </citation>
    <scope>NUCLEOTIDE SEQUENCE [LARGE SCALE GENOMIC DNA]</scope>
    <source>
        <strain evidence="10">NJM9701</strain>
    </source>
</reference>
<dbReference type="InterPro" id="IPR008271">
    <property type="entry name" value="Ser/Thr_kinase_AS"/>
</dbReference>
<evidence type="ECO:0000259" key="9">
    <source>
        <dbReference type="PROSITE" id="PS50011"/>
    </source>
</evidence>
<feature type="region of interest" description="Disordered" evidence="8">
    <location>
        <begin position="378"/>
        <end position="397"/>
    </location>
</feature>
<keyword evidence="4 10" id="KW-0418">Kinase</keyword>
<dbReference type="InterPro" id="IPR050494">
    <property type="entry name" value="Ser_Thr_dual-spec_kinase"/>
</dbReference>
<gene>
    <name evidence="10" type="ORF">H310_02102</name>
</gene>
<dbReference type="PANTHER" id="PTHR24058">
    <property type="entry name" value="DUAL SPECIFICITY PROTEIN KINASE"/>
    <property type="match status" value="1"/>
</dbReference>
<evidence type="ECO:0000256" key="4">
    <source>
        <dbReference type="ARBA" id="ARBA00022777"/>
    </source>
</evidence>
<keyword evidence="1 7" id="KW-0723">Serine/threonine-protein kinase</keyword>
<feature type="binding site" evidence="6">
    <location>
        <position position="51"/>
    </location>
    <ligand>
        <name>ATP</name>
        <dbReference type="ChEBI" id="CHEBI:30616"/>
    </ligand>
</feature>
<dbReference type="InterPro" id="IPR000719">
    <property type="entry name" value="Prot_kinase_dom"/>
</dbReference>
<keyword evidence="3 6" id="KW-0547">Nucleotide-binding</keyword>
<dbReference type="PROSITE" id="PS00107">
    <property type="entry name" value="PROTEIN_KINASE_ATP"/>
    <property type="match status" value="1"/>
</dbReference>
<organism evidence="10">
    <name type="scientific">Aphanomyces invadans</name>
    <dbReference type="NCBI Taxonomy" id="157072"/>
    <lineage>
        <taxon>Eukaryota</taxon>
        <taxon>Sar</taxon>
        <taxon>Stramenopiles</taxon>
        <taxon>Oomycota</taxon>
        <taxon>Saprolegniomycetes</taxon>
        <taxon>Saprolegniales</taxon>
        <taxon>Verrucalvaceae</taxon>
        <taxon>Aphanomyces</taxon>
    </lineage>
</organism>
<sequence length="397" mass="43515">MAPSPSSALGLIHGVTLMENRFLYRRDLGSGTSGVVILALDALTKKNVAIKIWTKALSVAGEREVDILELVATKGPRMGLPIVHLIGSFYYRERLCIVMEHLESAINLQATKHMPDGRYLPAAEMAHDPDLDCIARPQISMNKLRLMAFHICAALAFVHNAGVIHCDLKPDNILIDNSIVDGGVKLVDFGNSIYHDEAIHQVASHQFDVQAMLYRAPEVAIGLSLSCAADMWSLGCIVLEGLLGQPVFAARSRAHLLCQIDQIRPLTLTRGMFHREYMSFRQQVDLKPSSLDDILTKFGVTNTEAASFLHACFVVDPDRRLTATEALVHPFLLPVNPVGFLLSNPVLYRASTRPPSKRKISTPSHDSAKRQLTAAIQMTSKNNVTSTMPVSSPPSPG</sequence>
<dbReference type="EMBL" id="KI913954">
    <property type="protein sequence ID" value="ETW07632.1"/>
    <property type="molecule type" value="Genomic_DNA"/>
</dbReference>
<keyword evidence="5 6" id="KW-0067">ATP-binding</keyword>
<name>A0A024UP52_9STRA</name>
<evidence type="ECO:0000313" key="10">
    <source>
        <dbReference type="EMBL" id="ETW07632.1"/>
    </source>
</evidence>